<feature type="transmembrane region" description="Helical" evidence="1">
    <location>
        <begin position="277"/>
        <end position="295"/>
    </location>
</feature>
<keyword evidence="1" id="KW-0472">Membrane</keyword>
<keyword evidence="1" id="KW-0812">Transmembrane</keyword>
<feature type="transmembrane region" description="Helical" evidence="1">
    <location>
        <begin position="230"/>
        <end position="247"/>
    </location>
</feature>
<gene>
    <name evidence="2" type="ORF">UFOPK3423_00549</name>
</gene>
<keyword evidence="1" id="KW-1133">Transmembrane helix</keyword>
<feature type="transmembrane region" description="Helical" evidence="1">
    <location>
        <begin position="12"/>
        <end position="31"/>
    </location>
</feature>
<feature type="transmembrane region" description="Helical" evidence="1">
    <location>
        <begin position="165"/>
        <end position="184"/>
    </location>
</feature>
<protein>
    <submittedName>
        <fullName evidence="2">Unannotated protein</fullName>
    </submittedName>
</protein>
<accession>A0A6J7D8N2</accession>
<proteinExistence type="predicted"/>
<reference evidence="2" key="1">
    <citation type="submission" date="2020-05" db="EMBL/GenBank/DDBJ databases">
        <authorList>
            <person name="Chiriac C."/>
            <person name="Salcher M."/>
            <person name="Ghai R."/>
            <person name="Kavagutti S V."/>
        </authorList>
    </citation>
    <scope>NUCLEOTIDE SEQUENCE</scope>
</reference>
<feature type="transmembrane region" description="Helical" evidence="1">
    <location>
        <begin position="253"/>
        <end position="270"/>
    </location>
</feature>
<dbReference type="AlphaFoldDB" id="A0A6J7D8N2"/>
<evidence type="ECO:0000313" key="2">
    <source>
        <dbReference type="EMBL" id="CAB4867322.1"/>
    </source>
</evidence>
<dbReference type="EMBL" id="CAFBLQ010000043">
    <property type="protein sequence ID" value="CAB4867322.1"/>
    <property type="molecule type" value="Genomic_DNA"/>
</dbReference>
<name>A0A6J7D8N2_9ZZZZ</name>
<feature type="transmembrane region" description="Helical" evidence="1">
    <location>
        <begin position="76"/>
        <end position="109"/>
    </location>
</feature>
<feature type="transmembrane region" description="Helical" evidence="1">
    <location>
        <begin position="204"/>
        <end position="223"/>
    </location>
</feature>
<feature type="transmembrane region" description="Helical" evidence="1">
    <location>
        <begin position="43"/>
        <end position="64"/>
    </location>
</feature>
<feature type="transmembrane region" description="Helical" evidence="1">
    <location>
        <begin position="129"/>
        <end position="158"/>
    </location>
</feature>
<sequence length="335" mass="33763">MTVVTQASRARTWRIAVAPAGFAALLCIFYADAFVLGATGWKVVVFPALAIPALVGLVIAARTCRAQLSFDSLDPSLSLAAAAASLVLLRTADLTPVLAIGIVGVVAGLAQLHPRVVGDRSGCLYAGSFAGACSPLVFPGAGWVLAAGALTGLLWMLLKGVLPVIGGRLGATAFCAVFLVWIVATAGGWDGPGVSPTQLDGLDRALIIAAALVAALLTHGLAAAGPMNPVLASALPTVVVTLLAVTLDGPAGIEGAAIASAWLTGSFVGMTGREWTVRRGLLPLAGLLTGLYVIGFEPELGGLGGDLGTTACIAVLASLGLLEHLRRLRATPRPS</sequence>
<evidence type="ECO:0000256" key="1">
    <source>
        <dbReference type="SAM" id="Phobius"/>
    </source>
</evidence>
<feature type="transmembrane region" description="Helical" evidence="1">
    <location>
        <begin position="307"/>
        <end position="325"/>
    </location>
</feature>
<organism evidence="2">
    <name type="scientific">freshwater metagenome</name>
    <dbReference type="NCBI Taxonomy" id="449393"/>
    <lineage>
        <taxon>unclassified sequences</taxon>
        <taxon>metagenomes</taxon>
        <taxon>ecological metagenomes</taxon>
    </lineage>
</organism>